<evidence type="ECO:0000313" key="9">
    <source>
        <dbReference type="EMBL" id="HGG02144.1"/>
    </source>
</evidence>
<dbReference type="InterPro" id="IPR001757">
    <property type="entry name" value="P_typ_ATPase"/>
</dbReference>
<dbReference type="PROSITE" id="PS00154">
    <property type="entry name" value="ATPASE_E1_E2"/>
    <property type="match status" value="1"/>
</dbReference>
<reference evidence="9" key="1">
    <citation type="journal article" date="2020" name="mSystems">
        <title>Genome- and Community-Level Interaction Insights into Carbon Utilization and Element Cycling Functions of Hydrothermarchaeota in Hydrothermal Sediment.</title>
        <authorList>
            <person name="Zhou Z."/>
            <person name="Liu Y."/>
            <person name="Xu W."/>
            <person name="Pan J."/>
            <person name="Luo Z.H."/>
            <person name="Li M."/>
        </authorList>
    </citation>
    <scope>NUCLEOTIDE SEQUENCE [LARGE SCALE GENOMIC DNA]</scope>
    <source>
        <strain evidence="9">SpSt-374</strain>
    </source>
</reference>
<dbReference type="GO" id="GO:0005524">
    <property type="term" value="F:ATP binding"/>
    <property type="evidence" value="ECO:0007669"/>
    <property type="project" value="UniProtKB-UniRule"/>
</dbReference>
<dbReference type="PRINTS" id="PR00120">
    <property type="entry name" value="HATPASE"/>
</dbReference>
<dbReference type="Gene3D" id="3.40.1110.10">
    <property type="entry name" value="Calcium-transporting ATPase, cytoplasmic domain N"/>
    <property type="match status" value="1"/>
</dbReference>
<dbReference type="Pfam" id="PF00702">
    <property type="entry name" value="Hydrolase"/>
    <property type="match status" value="1"/>
</dbReference>
<feature type="domain" description="P-type ATPase A" evidence="8">
    <location>
        <begin position="255"/>
        <end position="353"/>
    </location>
</feature>
<dbReference type="InterPro" id="IPR051014">
    <property type="entry name" value="Cation_Transport_ATPase_IB"/>
</dbReference>
<dbReference type="GO" id="GO:0046872">
    <property type="term" value="F:metal ion binding"/>
    <property type="evidence" value="ECO:0007669"/>
    <property type="project" value="UniProtKB-KW"/>
</dbReference>
<dbReference type="InterPro" id="IPR036412">
    <property type="entry name" value="HAD-like_sf"/>
</dbReference>
<sequence length="762" mass="81992">MAPRVLLQPNPVAADASGNWSLVEEKPAFLDQVFGQAIGSGFRNPVAGRPVYQIIHRTRGRIRLRVPKIIHNADYAARLEELAAADPHISGIRIKRSAASITIYYLPGLLPEEDLPYYLEQILAKAQKPGFLTAGASPPTENPVSLWSELKLPATAALLALISGPLGFSLAPGLIGTTIAFAAIPVAKRAAFGVFQQRRLNIDFLDTLAISITTIQGHFLTSASMLALIELGETIRDRTARSSQNNTSDLLKSLARFAWVERGGEKQQIPIEQVEPGETVIVYPGEQIPVDGRILQGKALVDEQKLTGESMPVVRHQGQEVYASTLVRSGQIYILAAKVGAETRAGRTLQLIQDAPVHDTRIENYAAKIADRAVMPALILSGAVFALTGNAARAASILTLDFATGIRVSVPTTVMASLSYAARRGILIRSGRAMEKLAQVDAIVFDKTGTLTQGEVAICGIKTPVGVSKKRVLQLAAAAEQRITHPVADAIMRHANYHEVTIPPRGEWEYQVGLGIKASIEGEMVLVGSDRFLRQENIDLEPLYHHHPQLQEEKIPAIYVASKGQILGLIQYTDPIRLESREVVDILSGQIGAEIHLLTGDSWHRARTVAAQLDIPEANTHAEAFPECKAKVIQELCEQGKTVAFVGDGLNDSAALAYADVSVSFRDGSEVARETADVVLMKNDLWGLVEAITIARNAKSIIYQNTGIVAIPNLSGLAIAATVGMNPMAATLINNGSSVIAGVNGLRPYITTIGQKSLVPSP</sequence>
<dbReference type="GO" id="GO:0019829">
    <property type="term" value="F:ATPase-coupled monoatomic cation transmembrane transporter activity"/>
    <property type="evidence" value="ECO:0007669"/>
    <property type="project" value="InterPro"/>
</dbReference>
<comment type="subcellular location">
    <subcellularLocation>
        <location evidence="7">Cell membrane</location>
    </subcellularLocation>
    <subcellularLocation>
        <location evidence="1">Membrane</location>
        <topology evidence="1">Multi-pass membrane protein</topology>
    </subcellularLocation>
</comment>
<dbReference type="EMBL" id="DSPX01000166">
    <property type="protein sequence ID" value="HGG02144.1"/>
    <property type="molecule type" value="Genomic_DNA"/>
</dbReference>
<dbReference type="GO" id="GO:0016887">
    <property type="term" value="F:ATP hydrolysis activity"/>
    <property type="evidence" value="ECO:0007669"/>
    <property type="project" value="InterPro"/>
</dbReference>
<keyword evidence="3" id="KW-0812">Transmembrane</keyword>
<dbReference type="PANTHER" id="PTHR48085:SF5">
    <property type="entry name" value="CADMIUM_ZINC-TRANSPORTING ATPASE HMA4-RELATED"/>
    <property type="match status" value="1"/>
</dbReference>
<keyword evidence="6" id="KW-0472">Membrane</keyword>
<evidence type="ECO:0000256" key="4">
    <source>
        <dbReference type="ARBA" id="ARBA00022967"/>
    </source>
</evidence>
<keyword evidence="7" id="KW-0479">Metal-binding</keyword>
<dbReference type="Gene3D" id="2.70.150.10">
    <property type="entry name" value="Calcium-transporting ATPase, cytoplasmic transduction domain A"/>
    <property type="match status" value="1"/>
</dbReference>
<name>A0A7C3ZNI2_9CYAN</name>
<keyword evidence="5" id="KW-1133">Transmembrane helix</keyword>
<dbReference type="InterPro" id="IPR027256">
    <property type="entry name" value="P-typ_ATPase_IB"/>
</dbReference>
<protein>
    <submittedName>
        <fullName evidence="9">Heavy metal translocating P-type ATPase</fullName>
    </submittedName>
</protein>
<evidence type="ECO:0000256" key="1">
    <source>
        <dbReference type="ARBA" id="ARBA00004141"/>
    </source>
</evidence>
<dbReference type="GO" id="GO:0005886">
    <property type="term" value="C:plasma membrane"/>
    <property type="evidence" value="ECO:0007669"/>
    <property type="project" value="UniProtKB-SubCell"/>
</dbReference>
<keyword evidence="7" id="KW-1003">Cell membrane</keyword>
<dbReference type="InterPro" id="IPR044492">
    <property type="entry name" value="P_typ_ATPase_HD_dom"/>
</dbReference>
<dbReference type="InterPro" id="IPR023299">
    <property type="entry name" value="ATPase_P-typ_cyto_dom_N"/>
</dbReference>
<dbReference type="InterPro" id="IPR018303">
    <property type="entry name" value="ATPase_P-typ_P_site"/>
</dbReference>
<evidence type="ECO:0000256" key="5">
    <source>
        <dbReference type="ARBA" id="ARBA00022989"/>
    </source>
</evidence>
<dbReference type="AlphaFoldDB" id="A0A7C3ZNI2"/>
<keyword evidence="4" id="KW-1278">Translocase</keyword>
<dbReference type="SFLD" id="SFLDG00002">
    <property type="entry name" value="C1.7:_P-type_atpase_like"/>
    <property type="match status" value="1"/>
</dbReference>
<dbReference type="SUPFAM" id="SSF56784">
    <property type="entry name" value="HAD-like"/>
    <property type="match status" value="1"/>
</dbReference>
<evidence type="ECO:0000256" key="7">
    <source>
        <dbReference type="RuleBase" id="RU362081"/>
    </source>
</evidence>
<keyword evidence="7" id="KW-0547">Nucleotide-binding</keyword>
<proteinExistence type="inferred from homology"/>
<dbReference type="SUPFAM" id="SSF81653">
    <property type="entry name" value="Calcium ATPase, transduction domain A"/>
    <property type="match status" value="1"/>
</dbReference>
<evidence type="ECO:0000256" key="6">
    <source>
        <dbReference type="ARBA" id="ARBA00023136"/>
    </source>
</evidence>
<dbReference type="SFLD" id="SFLDS00003">
    <property type="entry name" value="Haloacid_Dehalogenase"/>
    <property type="match status" value="1"/>
</dbReference>
<comment type="caution">
    <text evidence="9">The sequence shown here is derived from an EMBL/GenBank/DDBJ whole genome shotgun (WGS) entry which is preliminary data.</text>
</comment>
<dbReference type="Pfam" id="PF00122">
    <property type="entry name" value="E1-E2_ATPase"/>
    <property type="match status" value="1"/>
</dbReference>
<accession>A0A7C3ZNI2</accession>
<evidence type="ECO:0000256" key="2">
    <source>
        <dbReference type="ARBA" id="ARBA00006024"/>
    </source>
</evidence>
<comment type="similarity">
    <text evidence="2 7">Belongs to the cation transport ATPase (P-type) (TC 3.A.3) family. Type IB subfamily.</text>
</comment>
<dbReference type="Gene3D" id="3.40.50.1000">
    <property type="entry name" value="HAD superfamily/HAD-like"/>
    <property type="match status" value="1"/>
</dbReference>
<keyword evidence="7" id="KW-0067">ATP-binding</keyword>
<evidence type="ECO:0000256" key="3">
    <source>
        <dbReference type="ARBA" id="ARBA00022692"/>
    </source>
</evidence>
<dbReference type="NCBIfam" id="TIGR01494">
    <property type="entry name" value="ATPase_P-type"/>
    <property type="match status" value="1"/>
</dbReference>
<evidence type="ECO:0000259" key="8">
    <source>
        <dbReference type="Pfam" id="PF00122"/>
    </source>
</evidence>
<dbReference type="PANTHER" id="PTHR48085">
    <property type="entry name" value="CADMIUM/ZINC-TRANSPORTING ATPASE HMA2-RELATED"/>
    <property type="match status" value="1"/>
</dbReference>
<dbReference type="InterPro" id="IPR023214">
    <property type="entry name" value="HAD_sf"/>
</dbReference>
<dbReference type="NCBIfam" id="TIGR01525">
    <property type="entry name" value="ATPase-IB_hvy"/>
    <property type="match status" value="1"/>
</dbReference>
<organism evidence="9">
    <name type="scientific">Planktothricoides sp. SpSt-374</name>
    <dbReference type="NCBI Taxonomy" id="2282167"/>
    <lineage>
        <taxon>Bacteria</taxon>
        <taxon>Bacillati</taxon>
        <taxon>Cyanobacteriota</taxon>
        <taxon>Cyanophyceae</taxon>
        <taxon>Oscillatoriophycideae</taxon>
        <taxon>Oscillatoriales</taxon>
        <taxon>Oscillatoriaceae</taxon>
        <taxon>Planktothricoides</taxon>
    </lineage>
</organism>
<dbReference type="InterPro" id="IPR059000">
    <property type="entry name" value="ATPase_P-type_domA"/>
</dbReference>
<dbReference type="InterPro" id="IPR008250">
    <property type="entry name" value="ATPase_P-typ_transduc_dom_A_sf"/>
</dbReference>
<dbReference type="PRINTS" id="PR00119">
    <property type="entry name" value="CATATPASE"/>
</dbReference>
<gene>
    <name evidence="9" type="ORF">ENR15_16235</name>
</gene>
<dbReference type="SFLD" id="SFLDF00027">
    <property type="entry name" value="p-type_atpase"/>
    <property type="match status" value="1"/>
</dbReference>